<evidence type="ECO:0000256" key="1">
    <source>
        <dbReference type="SAM" id="MobiDB-lite"/>
    </source>
</evidence>
<dbReference type="Proteomes" id="UP000053617">
    <property type="component" value="Unassembled WGS sequence"/>
</dbReference>
<accession>A0A0D2H842</accession>
<dbReference type="Pfam" id="PF22943">
    <property type="entry name" value="HTH_68"/>
    <property type="match status" value="1"/>
</dbReference>
<feature type="compositionally biased region" description="Basic and acidic residues" evidence="1">
    <location>
        <begin position="60"/>
        <end position="75"/>
    </location>
</feature>
<feature type="domain" description="Helix-turn-helix" evidence="2">
    <location>
        <begin position="153"/>
        <end position="197"/>
    </location>
</feature>
<reference evidence="3 4" key="1">
    <citation type="submission" date="2015-01" db="EMBL/GenBank/DDBJ databases">
        <title>The Genome Sequence of Rhinocladiella mackenzie CBS 650.93.</title>
        <authorList>
            <consortium name="The Broad Institute Genomics Platform"/>
            <person name="Cuomo C."/>
            <person name="de Hoog S."/>
            <person name="Gorbushina A."/>
            <person name="Stielow B."/>
            <person name="Teixiera M."/>
            <person name="Abouelleil A."/>
            <person name="Chapman S.B."/>
            <person name="Priest M."/>
            <person name="Young S.K."/>
            <person name="Wortman J."/>
            <person name="Nusbaum C."/>
            <person name="Birren B."/>
        </authorList>
    </citation>
    <scope>NUCLEOTIDE SEQUENCE [LARGE SCALE GENOMIC DNA]</scope>
    <source>
        <strain evidence="3 4">CBS 650.93</strain>
    </source>
</reference>
<dbReference type="VEuPathDB" id="FungiDB:Z518_04564"/>
<feature type="compositionally biased region" description="Low complexity" evidence="1">
    <location>
        <begin position="29"/>
        <end position="48"/>
    </location>
</feature>
<dbReference type="OrthoDB" id="4085451at2759"/>
<organism evidence="3 4">
    <name type="scientific">Rhinocladiella mackenziei CBS 650.93</name>
    <dbReference type="NCBI Taxonomy" id="1442369"/>
    <lineage>
        <taxon>Eukaryota</taxon>
        <taxon>Fungi</taxon>
        <taxon>Dikarya</taxon>
        <taxon>Ascomycota</taxon>
        <taxon>Pezizomycotina</taxon>
        <taxon>Eurotiomycetes</taxon>
        <taxon>Chaetothyriomycetidae</taxon>
        <taxon>Chaetothyriales</taxon>
        <taxon>Herpotrichiellaceae</taxon>
        <taxon>Rhinocladiella</taxon>
    </lineage>
</organism>
<evidence type="ECO:0000259" key="2">
    <source>
        <dbReference type="Pfam" id="PF22943"/>
    </source>
</evidence>
<feature type="region of interest" description="Disordered" evidence="1">
    <location>
        <begin position="1"/>
        <end position="120"/>
    </location>
</feature>
<protein>
    <recommendedName>
        <fullName evidence="2">Helix-turn-helix domain-containing protein</fullName>
    </recommendedName>
</protein>
<dbReference type="RefSeq" id="XP_013273724.1">
    <property type="nucleotide sequence ID" value="XM_013418270.1"/>
</dbReference>
<gene>
    <name evidence="3" type="ORF">Z518_04564</name>
</gene>
<evidence type="ECO:0000313" key="3">
    <source>
        <dbReference type="EMBL" id="KIX06588.1"/>
    </source>
</evidence>
<feature type="compositionally biased region" description="Polar residues" evidence="1">
    <location>
        <begin position="100"/>
        <end position="119"/>
    </location>
</feature>
<evidence type="ECO:0000313" key="4">
    <source>
        <dbReference type="Proteomes" id="UP000053617"/>
    </source>
</evidence>
<dbReference type="GeneID" id="25292635"/>
<keyword evidence="4" id="KW-1185">Reference proteome</keyword>
<dbReference type="EMBL" id="KN847477">
    <property type="protein sequence ID" value="KIX06588.1"/>
    <property type="molecule type" value="Genomic_DNA"/>
</dbReference>
<dbReference type="InterPro" id="IPR054448">
    <property type="entry name" value="HTH_put_ascomycetes"/>
</dbReference>
<proteinExistence type="predicted"/>
<dbReference type="STRING" id="1442369.A0A0D2H842"/>
<dbReference type="HOGENOM" id="CLU_087328_0_0_1"/>
<sequence length="199" mass="21279">MGSSSSKIASKAAGAAARRQYPSTSSITNNAPSAPNALSPSSTPSAPSQVHPNPTASPPTEEKSSHIELDGRDPHFGSALRRIGPAKPASEARPHEEAFPTSSQPMQLGQNIFPSSPNNPAMMLVKARQRISKQWESEIDNRGRPSFPGRTLLGAKDIREALTLRDEKGRTSREVEKQMGLKPGILDQLLTKGVVANAR</sequence>
<dbReference type="AlphaFoldDB" id="A0A0D2H842"/>
<feature type="compositionally biased region" description="Low complexity" evidence="1">
    <location>
        <begin position="1"/>
        <end position="17"/>
    </location>
</feature>
<name>A0A0D2H842_9EURO</name>